<name>A0A6J6X5I8_9ZZZZ</name>
<dbReference type="EMBL" id="CAFAAI010000061">
    <property type="protein sequence ID" value="CAB4791639.1"/>
    <property type="molecule type" value="Genomic_DNA"/>
</dbReference>
<dbReference type="AlphaFoldDB" id="A0A6J6X5I8"/>
<dbReference type="InterPro" id="IPR023393">
    <property type="entry name" value="START-like_dom_sf"/>
</dbReference>
<evidence type="ECO:0000313" key="3">
    <source>
        <dbReference type="EMBL" id="CAB4791639.1"/>
    </source>
</evidence>
<proteinExistence type="inferred from homology"/>
<comment type="similarity">
    <text evidence="1">Belongs to the AHA1 family.</text>
</comment>
<reference evidence="3" key="1">
    <citation type="submission" date="2020-05" db="EMBL/GenBank/DDBJ databases">
        <authorList>
            <person name="Chiriac C."/>
            <person name="Salcher M."/>
            <person name="Ghai R."/>
            <person name="Kavagutti S V."/>
        </authorList>
    </citation>
    <scope>NUCLEOTIDE SEQUENCE</scope>
</reference>
<organism evidence="3">
    <name type="scientific">freshwater metagenome</name>
    <dbReference type="NCBI Taxonomy" id="449393"/>
    <lineage>
        <taxon>unclassified sequences</taxon>
        <taxon>metagenomes</taxon>
        <taxon>ecological metagenomes</taxon>
    </lineage>
</organism>
<protein>
    <submittedName>
        <fullName evidence="3">Unannotated protein</fullName>
    </submittedName>
</protein>
<accession>A0A6J6X5I8</accession>
<dbReference type="Gene3D" id="3.30.530.20">
    <property type="match status" value="1"/>
</dbReference>
<dbReference type="CDD" id="cd07814">
    <property type="entry name" value="SRPBCC_CalC_Aha1-like"/>
    <property type="match status" value="1"/>
</dbReference>
<sequence>MSLPYHKWSTHILGELTKAEPMPVTDISKDLTLATMTVFSEWATPLDSAWQLWADPRKLERWWGPPTYPATVVDHELRPEGKVSYFMTGPEGDQYHGWWTVLAVDAPHRLELVDGFADSDGVPNDELPVTTLVVTFTSLPNGDTRMVLESQFPSTAAMEQVLAMGMEEGLTAAMGQIESILANS</sequence>
<gene>
    <name evidence="3" type="ORF">UFOPK2992_00484</name>
</gene>
<evidence type="ECO:0000259" key="2">
    <source>
        <dbReference type="Pfam" id="PF08327"/>
    </source>
</evidence>
<dbReference type="Pfam" id="PF08327">
    <property type="entry name" value="AHSA1"/>
    <property type="match status" value="1"/>
</dbReference>
<feature type="domain" description="Activator of Hsp90 ATPase homologue 1/2-like C-terminal" evidence="2">
    <location>
        <begin position="44"/>
        <end position="181"/>
    </location>
</feature>
<dbReference type="InterPro" id="IPR013538">
    <property type="entry name" value="ASHA1/2-like_C"/>
</dbReference>
<dbReference type="SUPFAM" id="SSF55961">
    <property type="entry name" value="Bet v1-like"/>
    <property type="match status" value="1"/>
</dbReference>
<evidence type="ECO:0000256" key="1">
    <source>
        <dbReference type="ARBA" id="ARBA00006817"/>
    </source>
</evidence>